<name>A0AAN9XP25_PSOTE</name>
<dbReference type="AlphaFoldDB" id="A0AAN9XP25"/>
<organism evidence="2 3">
    <name type="scientific">Psophocarpus tetragonolobus</name>
    <name type="common">Winged bean</name>
    <name type="synonym">Dolichos tetragonolobus</name>
    <dbReference type="NCBI Taxonomy" id="3891"/>
    <lineage>
        <taxon>Eukaryota</taxon>
        <taxon>Viridiplantae</taxon>
        <taxon>Streptophyta</taxon>
        <taxon>Embryophyta</taxon>
        <taxon>Tracheophyta</taxon>
        <taxon>Spermatophyta</taxon>
        <taxon>Magnoliopsida</taxon>
        <taxon>eudicotyledons</taxon>
        <taxon>Gunneridae</taxon>
        <taxon>Pentapetalae</taxon>
        <taxon>rosids</taxon>
        <taxon>fabids</taxon>
        <taxon>Fabales</taxon>
        <taxon>Fabaceae</taxon>
        <taxon>Papilionoideae</taxon>
        <taxon>50 kb inversion clade</taxon>
        <taxon>NPAAA clade</taxon>
        <taxon>indigoferoid/millettioid clade</taxon>
        <taxon>Phaseoleae</taxon>
        <taxon>Psophocarpus</taxon>
    </lineage>
</organism>
<evidence type="ECO:0000313" key="2">
    <source>
        <dbReference type="EMBL" id="KAK7400704.1"/>
    </source>
</evidence>
<dbReference type="Proteomes" id="UP001386955">
    <property type="component" value="Unassembled WGS sequence"/>
</dbReference>
<protein>
    <submittedName>
        <fullName evidence="2">Uncharacterized protein</fullName>
    </submittedName>
</protein>
<dbReference type="EMBL" id="JAYMYS010000003">
    <property type="protein sequence ID" value="KAK7400704.1"/>
    <property type="molecule type" value="Genomic_DNA"/>
</dbReference>
<evidence type="ECO:0000313" key="3">
    <source>
        <dbReference type="Proteomes" id="UP001386955"/>
    </source>
</evidence>
<proteinExistence type="predicted"/>
<accession>A0AAN9XP25</accession>
<feature type="region of interest" description="Disordered" evidence="1">
    <location>
        <begin position="1"/>
        <end position="21"/>
    </location>
</feature>
<evidence type="ECO:0000256" key="1">
    <source>
        <dbReference type="SAM" id="MobiDB-lite"/>
    </source>
</evidence>
<comment type="caution">
    <text evidence="2">The sequence shown here is derived from an EMBL/GenBank/DDBJ whole genome shotgun (WGS) entry which is preliminary data.</text>
</comment>
<sequence>MPYVASKKGSKDSIDPTTANRSVMPIKPNFHPNRNKTLPFLDVLPIVKTFSIGTGYISLLLPFHGISVGFRSILNSRQSDALLILQQYRIWYVPVFVLHRFHLICLDCFDAL</sequence>
<reference evidence="2 3" key="1">
    <citation type="submission" date="2024-01" db="EMBL/GenBank/DDBJ databases">
        <title>The genomes of 5 underutilized Papilionoideae crops provide insights into root nodulation and disease resistanc.</title>
        <authorList>
            <person name="Jiang F."/>
        </authorList>
    </citation>
    <scope>NUCLEOTIDE SEQUENCE [LARGE SCALE GENOMIC DNA]</scope>
    <source>
        <strain evidence="2">DUOXIRENSHENG_FW03</strain>
        <tissue evidence="2">Leaves</tissue>
    </source>
</reference>
<gene>
    <name evidence="2" type="ORF">VNO78_11977</name>
</gene>
<keyword evidence="3" id="KW-1185">Reference proteome</keyword>